<gene>
    <name evidence="4" type="ORF">C2E21_6361</name>
</gene>
<organism evidence="4 5">
    <name type="scientific">Chlorella sorokiniana</name>
    <name type="common">Freshwater green alga</name>
    <dbReference type="NCBI Taxonomy" id="3076"/>
    <lineage>
        <taxon>Eukaryota</taxon>
        <taxon>Viridiplantae</taxon>
        <taxon>Chlorophyta</taxon>
        <taxon>core chlorophytes</taxon>
        <taxon>Trebouxiophyceae</taxon>
        <taxon>Chlorellales</taxon>
        <taxon>Chlorellaceae</taxon>
        <taxon>Chlorella clade</taxon>
        <taxon>Chlorella</taxon>
    </lineage>
</organism>
<feature type="compositionally biased region" description="Low complexity" evidence="1">
    <location>
        <begin position="264"/>
        <end position="277"/>
    </location>
</feature>
<dbReference type="Pfam" id="PF14295">
    <property type="entry name" value="PAN_4"/>
    <property type="match status" value="2"/>
</dbReference>
<dbReference type="GO" id="GO:0032259">
    <property type="term" value="P:methylation"/>
    <property type="evidence" value="ECO:0007669"/>
    <property type="project" value="UniProtKB-KW"/>
</dbReference>
<evidence type="ECO:0000256" key="2">
    <source>
        <dbReference type="SAM" id="SignalP"/>
    </source>
</evidence>
<dbReference type="PROSITE" id="PS51257">
    <property type="entry name" value="PROKAR_LIPOPROTEIN"/>
    <property type="match status" value="1"/>
</dbReference>
<protein>
    <submittedName>
        <fullName evidence="4">Histone-lysine N-methyltransferase NSD2</fullName>
    </submittedName>
</protein>
<feature type="compositionally biased region" description="Low complexity" evidence="1">
    <location>
        <begin position="238"/>
        <end position="254"/>
    </location>
</feature>
<feature type="chain" id="PRO_5015171958" evidence="2">
    <location>
        <begin position="22"/>
        <end position="581"/>
    </location>
</feature>
<proteinExistence type="predicted"/>
<dbReference type="OrthoDB" id="5421723at2759"/>
<evidence type="ECO:0000313" key="5">
    <source>
        <dbReference type="Proteomes" id="UP000239899"/>
    </source>
</evidence>
<dbReference type="InterPro" id="IPR003609">
    <property type="entry name" value="Pan_app"/>
</dbReference>
<dbReference type="AlphaFoldDB" id="A0A2P6TKL9"/>
<evidence type="ECO:0000313" key="4">
    <source>
        <dbReference type="EMBL" id="PRW44842.1"/>
    </source>
</evidence>
<feature type="compositionally biased region" description="Low complexity" evidence="1">
    <location>
        <begin position="287"/>
        <end position="307"/>
    </location>
</feature>
<feature type="domain" description="Apple" evidence="3">
    <location>
        <begin position="70"/>
        <end position="98"/>
    </location>
</feature>
<dbReference type="EMBL" id="LHPG02000012">
    <property type="protein sequence ID" value="PRW44842.1"/>
    <property type="molecule type" value="Genomic_DNA"/>
</dbReference>
<feature type="region of interest" description="Disordered" evidence="1">
    <location>
        <begin position="238"/>
        <end position="309"/>
    </location>
</feature>
<name>A0A2P6TKL9_CHLSO</name>
<accession>A0A2P6TKL9</accession>
<evidence type="ECO:0000259" key="3">
    <source>
        <dbReference type="Pfam" id="PF14295"/>
    </source>
</evidence>
<feature type="signal peptide" evidence="2">
    <location>
        <begin position="1"/>
        <end position="21"/>
    </location>
</feature>
<sequence length="581" mass="60380">MRASEVLLLLMLSLGASCAHGRTLKQGGSVFTPPVIGVPMTPTSAASPWANFTREPQTLYIGIKTLNSSIAANDEECASLCNDDSQCEYWSWCPANMTSGCGIPAANATYSSTVPAGGCILSWDDAKDRQALFLAFDAACRASQNRFNQGIDGLPTISTQTAEQCADACNADKYCEFWSLCPPAVGATGCEVPSFTPNASPQVVPAGTCVLSYDGTRDQMAYFLMLGKAVLFEGGKWNASSSTTNPSTPATNPAVILPPIPGLSTAPTSPASNSSGPGPTPIPFVPPLTGNSPSSNNTSNGTLPNGGDTTNSSSVVIYTSWVRAYGSAPAWCDSWNGTTFVSSESLGNGFLATGGNGTISQADVETYVTQRCAARSAAGETIAADLLAGGESARKAFVATLSTCTAGSQGLLQDFANFINPNGNTDADKVARYATAWTSAGDELGVATCVTIVVARGGAGPAGSPRANDRSLRPRRVRVRAKVLTSHLLHAPQPCRNQRFACASLLSRLGASYKLGSPRPFSACQAWLQQSKRPPTSGCCSSSSCRQASDHSWPNHVTLPCPNNSSRLGGSWAEAQCTLST</sequence>
<feature type="domain" description="Apple" evidence="3">
    <location>
        <begin position="156"/>
        <end position="185"/>
    </location>
</feature>
<keyword evidence="2" id="KW-0732">Signal</keyword>
<comment type="caution">
    <text evidence="4">The sequence shown here is derived from an EMBL/GenBank/DDBJ whole genome shotgun (WGS) entry which is preliminary data.</text>
</comment>
<dbReference type="Proteomes" id="UP000239899">
    <property type="component" value="Unassembled WGS sequence"/>
</dbReference>
<reference evidence="4 5" key="1">
    <citation type="journal article" date="2018" name="Plant J.">
        <title>Genome sequences of Chlorella sorokiniana UTEX 1602 and Micractinium conductrix SAG 241.80: implications to maltose excretion by a green alga.</title>
        <authorList>
            <person name="Arriola M.B."/>
            <person name="Velmurugan N."/>
            <person name="Zhang Y."/>
            <person name="Plunkett M.H."/>
            <person name="Hondzo H."/>
            <person name="Barney B.M."/>
        </authorList>
    </citation>
    <scope>NUCLEOTIDE SEQUENCE [LARGE SCALE GENOMIC DNA]</scope>
    <source>
        <strain evidence="5">UTEX 1602</strain>
    </source>
</reference>
<dbReference type="GO" id="GO:0008168">
    <property type="term" value="F:methyltransferase activity"/>
    <property type="evidence" value="ECO:0007669"/>
    <property type="project" value="UniProtKB-KW"/>
</dbReference>
<evidence type="ECO:0000256" key="1">
    <source>
        <dbReference type="SAM" id="MobiDB-lite"/>
    </source>
</evidence>
<keyword evidence="5" id="KW-1185">Reference proteome</keyword>